<evidence type="ECO:0000259" key="3">
    <source>
        <dbReference type="PROSITE" id="PS50157"/>
    </source>
</evidence>
<dbReference type="PROSITE" id="PS50157">
    <property type="entry name" value="ZINC_FINGER_C2H2_2"/>
    <property type="match status" value="1"/>
</dbReference>
<proteinExistence type="predicted"/>
<feature type="domain" description="C2H2-type" evidence="3">
    <location>
        <begin position="108"/>
        <end position="135"/>
    </location>
</feature>
<sequence length="150" mass="17348">FLSWGIERTLQWTKFAPLCDFISFNEKMATLVIMSISSVAVSYPICKCVYVYNVYIHQVQEPMWNPTPSHGRERKKGAVWKNPDSFQGRSKYASSNLASDMPTMKMPNQCQFCPRYFYTKFDLVRHTYMHTGEKPFAVTSVPSPSRAIKL</sequence>
<reference evidence="4 5" key="1">
    <citation type="submission" date="2021-06" db="EMBL/GenBank/DDBJ databases">
        <title>Caerostris extrusa draft genome.</title>
        <authorList>
            <person name="Kono N."/>
            <person name="Arakawa K."/>
        </authorList>
    </citation>
    <scope>NUCLEOTIDE SEQUENCE [LARGE SCALE GENOMIC DNA]</scope>
</reference>
<dbReference type="SUPFAM" id="SSF57667">
    <property type="entry name" value="beta-beta-alpha zinc fingers"/>
    <property type="match status" value="1"/>
</dbReference>
<dbReference type="GO" id="GO:0008270">
    <property type="term" value="F:zinc ion binding"/>
    <property type="evidence" value="ECO:0007669"/>
    <property type="project" value="UniProtKB-KW"/>
</dbReference>
<gene>
    <name evidence="4" type="ORF">CEXT_400621</name>
</gene>
<keyword evidence="1" id="KW-0863">Zinc-finger</keyword>
<dbReference type="Proteomes" id="UP001054945">
    <property type="component" value="Unassembled WGS sequence"/>
</dbReference>
<evidence type="ECO:0000313" key="4">
    <source>
        <dbReference type="EMBL" id="GIY60216.1"/>
    </source>
</evidence>
<evidence type="ECO:0000313" key="5">
    <source>
        <dbReference type="Proteomes" id="UP001054945"/>
    </source>
</evidence>
<feature type="region of interest" description="Disordered" evidence="2">
    <location>
        <begin position="67"/>
        <end position="87"/>
    </location>
</feature>
<organism evidence="4 5">
    <name type="scientific">Caerostris extrusa</name>
    <name type="common">Bark spider</name>
    <name type="synonym">Caerostris bankana</name>
    <dbReference type="NCBI Taxonomy" id="172846"/>
    <lineage>
        <taxon>Eukaryota</taxon>
        <taxon>Metazoa</taxon>
        <taxon>Ecdysozoa</taxon>
        <taxon>Arthropoda</taxon>
        <taxon>Chelicerata</taxon>
        <taxon>Arachnida</taxon>
        <taxon>Araneae</taxon>
        <taxon>Araneomorphae</taxon>
        <taxon>Entelegynae</taxon>
        <taxon>Araneoidea</taxon>
        <taxon>Araneidae</taxon>
        <taxon>Caerostris</taxon>
    </lineage>
</organism>
<dbReference type="InterPro" id="IPR013087">
    <property type="entry name" value="Znf_C2H2_type"/>
</dbReference>
<dbReference type="PROSITE" id="PS00028">
    <property type="entry name" value="ZINC_FINGER_C2H2_1"/>
    <property type="match status" value="1"/>
</dbReference>
<feature type="non-terminal residue" evidence="4">
    <location>
        <position position="1"/>
    </location>
</feature>
<dbReference type="AlphaFoldDB" id="A0AAV4UQQ8"/>
<evidence type="ECO:0000256" key="2">
    <source>
        <dbReference type="SAM" id="MobiDB-lite"/>
    </source>
</evidence>
<protein>
    <recommendedName>
        <fullName evidence="3">C2H2-type domain-containing protein</fullName>
    </recommendedName>
</protein>
<dbReference type="InterPro" id="IPR036236">
    <property type="entry name" value="Znf_C2H2_sf"/>
</dbReference>
<keyword evidence="1" id="KW-0862">Zinc</keyword>
<comment type="caution">
    <text evidence="4">The sequence shown here is derived from an EMBL/GenBank/DDBJ whole genome shotgun (WGS) entry which is preliminary data.</text>
</comment>
<keyword evidence="5" id="KW-1185">Reference proteome</keyword>
<dbReference type="EMBL" id="BPLR01013295">
    <property type="protein sequence ID" value="GIY60216.1"/>
    <property type="molecule type" value="Genomic_DNA"/>
</dbReference>
<name>A0AAV4UQQ8_CAEEX</name>
<accession>A0AAV4UQQ8</accession>
<dbReference type="Gene3D" id="3.30.160.60">
    <property type="entry name" value="Classic Zinc Finger"/>
    <property type="match status" value="1"/>
</dbReference>
<keyword evidence="1" id="KW-0479">Metal-binding</keyword>
<evidence type="ECO:0000256" key="1">
    <source>
        <dbReference type="PROSITE-ProRule" id="PRU00042"/>
    </source>
</evidence>